<evidence type="ECO:0000313" key="3">
    <source>
        <dbReference type="Proteomes" id="UP000005512"/>
    </source>
</evidence>
<evidence type="ECO:0000256" key="1">
    <source>
        <dbReference type="SAM" id="Phobius"/>
    </source>
</evidence>
<feature type="transmembrane region" description="Helical" evidence="1">
    <location>
        <begin position="35"/>
        <end position="55"/>
    </location>
</feature>
<proteinExistence type="predicted"/>
<comment type="caution">
    <text evidence="2">The sequence shown here is derived from an EMBL/GenBank/DDBJ whole genome shotgun (WGS) entry which is preliminary data.</text>
</comment>
<accession>D1P6K3</accession>
<dbReference type="EMBL" id="ABXV02000043">
    <property type="protein sequence ID" value="EFB71045.1"/>
    <property type="molecule type" value="Genomic_DNA"/>
</dbReference>
<name>D1P6K3_9GAMM</name>
<dbReference type="AlphaFoldDB" id="D1P6K3"/>
<gene>
    <name evidence="2" type="ORF">PROVRUST_07927</name>
</gene>
<protein>
    <submittedName>
        <fullName evidence="2">Uncharacterized protein</fullName>
    </submittedName>
</protein>
<keyword evidence="3" id="KW-1185">Reference proteome</keyword>
<dbReference type="HOGENOM" id="CLU_2701881_0_0_6"/>
<evidence type="ECO:0000313" key="2">
    <source>
        <dbReference type="EMBL" id="EFB71045.1"/>
    </source>
</evidence>
<sequence>MTVEEVQSFSNFKLAKVLKLIRQLTQSVIEPLGDFFSIPFFRSSFLFFFFSFLYFSWRISSCAESVLINDEKI</sequence>
<dbReference type="Proteomes" id="UP000005512">
    <property type="component" value="Unassembled WGS sequence"/>
</dbReference>
<organism evidence="2 3">
    <name type="scientific">Providencia rustigianii DSM 4541</name>
    <dbReference type="NCBI Taxonomy" id="500637"/>
    <lineage>
        <taxon>Bacteria</taxon>
        <taxon>Pseudomonadati</taxon>
        <taxon>Pseudomonadota</taxon>
        <taxon>Gammaproteobacteria</taxon>
        <taxon>Enterobacterales</taxon>
        <taxon>Morganellaceae</taxon>
        <taxon>Providencia</taxon>
    </lineage>
</organism>
<keyword evidence="1" id="KW-0812">Transmembrane</keyword>
<keyword evidence="1" id="KW-0472">Membrane</keyword>
<keyword evidence="1" id="KW-1133">Transmembrane helix</keyword>
<reference evidence="2" key="1">
    <citation type="submission" date="2009-12" db="EMBL/GenBank/DDBJ databases">
        <authorList>
            <person name="Weinstock G."/>
            <person name="Sodergren E."/>
            <person name="Clifton S."/>
            <person name="Fulton L."/>
            <person name="Fulton B."/>
            <person name="Courtney L."/>
            <person name="Fronick C."/>
            <person name="Harrison M."/>
            <person name="Strong C."/>
            <person name="Farmer C."/>
            <person name="Delahaunty K."/>
            <person name="Markovic C."/>
            <person name="Hall O."/>
            <person name="Minx P."/>
            <person name="Tomlinson C."/>
            <person name="Mitreva M."/>
            <person name="Nelson J."/>
            <person name="Hou S."/>
            <person name="Wollam A."/>
            <person name="Pepin K.H."/>
            <person name="Johnson M."/>
            <person name="Bhonagiri V."/>
            <person name="Nash W.E."/>
            <person name="Warren W."/>
            <person name="Chinwalla A."/>
            <person name="Mardis E.R."/>
            <person name="Wilson R.K."/>
        </authorList>
    </citation>
    <scope>NUCLEOTIDE SEQUENCE [LARGE SCALE GENOMIC DNA]</scope>
    <source>
        <strain evidence="2">DSM 4541</strain>
    </source>
</reference>